<gene>
    <name evidence="1" type="ORF">I7X43_14025</name>
</gene>
<keyword evidence="2" id="KW-1185">Reference proteome</keyword>
<protein>
    <submittedName>
        <fullName evidence="1">SHOCT domain-containing protein</fullName>
    </submittedName>
</protein>
<reference evidence="1" key="1">
    <citation type="submission" date="2020-12" db="EMBL/GenBank/DDBJ databases">
        <title>The genome sequence of Inhella sp. 4Y17.</title>
        <authorList>
            <person name="Liu Y."/>
        </authorList>
    </citation>
    <scope>NUCLEOTIDE SEQUENCE</scope>
    <source>
        <strain evidence="1">4Y10</strain>
    </source>
</reference>
<name>A0A931IYJ2_9BURK</name>
<accession>A0A931IYJ2</accession>
<dbReference type="EMBL" id="JAEDAL010000008">
    <property type="protein sequence ID" value="MBH9553961.1"/>
    <property type="molecule type" value="Genomic_DNA"/>
</dbReference>
<dbReference type="RefSeq" id="WP_198101582.1">
    <property type="nucleotide sequence ID" value="NZ_JAEDAL010000008.1"/>
</dbReference>
<dbReference type="Proteomes" id="UP000620139">
    <property type="component" value="Unassembled WGS sequence"/>
</dbReference>
<comment type="caution">
    <text evidence="1">The sequence shown here is derived from an EMBL/GenBank/DDBJ whole genome shotgun (WGS) entry which is preliminary data.</text>
</comment>
<sequence>MWDKLKDLGGKAKTAVASATTLVGDLNGDGKVDEEDARIAAEWAKLTASTVATEAGRLTKEALRSDMAKDAAAGAAVGAVVAVPVPLVGPMAGAAIGAGIGVYKNLTKKGSTPGSNTDPKAQVDVHAELLKLDDLRQKGVLSSSEFESEKAKLLASRV</sequence>
<proteinExistence type="predicted"/>
<dbReference type="AlphaFoldDB" id="A0A931IYJ2"/>
<evidence type="ECO:0000313" key="2">
    <source>
        <dbReference type="Proteomes" id="UP000620139"/>
    </source>
</evidence>
<organism evidence="1 2">
    <name type="scientific">Inhella gelatinilytica</name>
    <dbReference type="NCBI Taxonomy" id="2795030"/>
    <lineage>
        <taxon>Bacteria</taxon>
        <taxon>Pseudomonadati</taxon>
        <taxon>Pseudomonadota</taxon>
        <taxon>Betaproteobacteria</taxon>
        <taxon>Burkholderiales</taxon>
        <taxon>Sphaerotilaceae</taxon>
        <taxon>Inhella</taxon>
    </lineage>
</organism>
<evidence type="ECO:0000313" key="1">
    <source>
        <dbReference type="EMBL" id="MBH9553961.1"/>
    </source>
</evidence>